<keyword evidence="7 10" id="KW-0472">Membrane</keyword>
<evidence type="ECO:0000256" key="6">
    <source>
        <dbReference type="ARBA" id="ARBA00023065"/>
    </source>
</evidence>
<feature type="transmembrane region" description="Helical" evidence="10">
    <location>
        <begin position="1500"/>
        <end position="1521"/>
    </location>
</feature>
<dbReference type="Gene3D" id="1.10.287.70">
    <property type="match status" value="4"/>
</dbReference>
<dbReference type="SUPFAM" id="SSF81324">
    <property type="entry name" value="Voltage-gated potassium channels"/>
    <property type="match status" value="4"/>
</dbReference>
<keyword evidence="4" id="KW-0677">Repeat</keyword>
<keyword evidence="6" id="KW-0406">Ion transport</keyword>
<evidence type="ECO:0000256" key="4">
    <source>
        <dbReference type="ARBA" id="ARBA00022737"/>
    </source>
</evidence>
<feature type="transmembrane region" description="Helical" evidence="10">
    <location>
        <begin position="1058"/>
        <end position="1085"/>
    </location>
</feature>
<evidence type="ECO:0000259" key="12">
    <source>
        <dbReference type="Pfam" id="PF16905"/>
    </source>
</evidence>
<evidence type="ECO:0000256" key="5">
    <source>
        <dbReference type="ARBA" id="ARBA00022989"/>
    </source>
</evidence>
<accession>L1IVS0</accession>
<gene>
    <name evidence="13" type="ORF">GUITHDRAFT_142930</name>
</gene>
<organism evidence="13">
    <name type="scientific">Guillardia theta (strain CCMP2712)</name>
    <name type="common">Cryptophyte</name>
    <dbReference type="NCBI Taxonomy" id="905079"/>
    <lineage>
        <taxon>Eukaryota</taxon>
        <taxon>Cryptophyceae</taxon>
        <taxon>Pyrenomonadales</taxon>
        <taxon>Geminigeraceae</taxon>
        <taxon>Guillardia</taxon>
    </lineage>
</organism>
<dbReference type="OrthoDB" id="2984333at2759"/>
<reference evidence="13 15" key="1">
    <citation type="journal article" date="2012" name="Nature">
        <title>Algal genomes reveal evolutionary mosaicism and the fate of nucleomorphs.</title>
        <authorList>
            <consortium name="DOE Joint Genome Institute"/>
            <person name="Curtis B.A."/>
            <person name="Tanifuji G."/>
            <person name="Burki F."/>
            <person name="Gruber A."/>
            <person name="Irimia M."/>
            <person name="Maruyama S."/>
            <person name="Arias M.C."/>
            <person name="Ball S.G."/>
            <person name="Gile G.H."/>
            <person name="Hirakawa Y."/>
            <person name="Hopkins J.F."/>
            <person name="Kuo A."/>
            <person name="Rensing S.A."/>
            <person name="Schmutz J."/>
            <person name="Symeonidi A."/>
            <person name="Elias M."/>
            <person name="Eveleigh R.J."/>
            <person name="Herman E.K."/>
            <person name="Klute M.J."/>
            <person name="Nakayama T."/>
            <person name="Obornik M."/>
            <person name="Reyes-Prieto A."/>
            <person name="Armbrust E.V."/>
            <person name="Aves S.J."/>
            <person name="Beiko R.G."/>
            <person name="Coutinho P."/>
            <person name="Dacks J.B."/>
            <person name="Durnford D.G."/>
            <person name="Fast N.M."/>
            <person name="Green B.R."/>
            <person name="Grisdale C.J."/>
            <person name="Hempel F."/>
            <person name="Henrissat B."/>
            <person name="Hoppner M.P."/>
            <person name="Ishida K."/>
            <person name="Kim E."/>
            <person name="Koreny L."/>
            <person name="Kroth P.G."/>
            <person name="Liu Y."/>
            <person name="Malik S.B."/>
            <person name="Maier U.G."/>
            <person name="McRose D."/>
            <person name="Mock T."/>
            <person name="Neilson J.A."/>
            <person name="Onodera N.T."/>
            <person name="Poole A.M."/>
            <person name="Pritham E.J."/>
            <person name="Richards T.A."/>
            <person name="Rocap G."/>
            <person name="Roy S.W."/>
            <person name="Sarai C."/>
            <person name="Schaack S."/>
            <person name="Shirato S."/>
            <person name="Slamovits C.H."/>
            <person name="Spencer D.F."/>
            <person name="Suzuki S."/>
            <person name="Worden A.Z."/>
            <person name="Zauner S."/>
            <person name="Barry K."/>
            <person name="Bell C."/>
            <person name="Bharti A.K."/>
            <person name="Crow J.A."/>
            <person name="Grimwood J."/>
            <person name="Kramer R."/>
            <person name="Lindquist E."/>
            <person name="Lucas S."/>
            <person name="Salamov A."/>
            <person name="McFadden G.I."/>
            <person name="Lane C.E."/>
            <person name="Keeling P.J."/>
            <person name="Gray M.W."/>
            <person name="Grigoriev I.V."/>
            <person name="Archibald J.M."/>
        </authorList>
    </citation>
    <scope>NUCLEOTIDE SEQUENCE</scope>
    <source>
        <strain evidence="13 15">CCMP2712</strain>
    </source>
</reference>
<dbReference type="Gene3D" id="1.10.238.10">
    <property type="entry name" value="EF-hand"/>
    <property type="match status" value="1"/>
</dbReference>
<evidence type="ECO:0000256" key="1">
    <source>
        <dbReference type="ARBA" id="ARBA00004141"/>
    </source>
</evidence>
<dbReference type="STRING" id="905079.L1IVS0"/>
<feature type="transmembrane region" description="Helical" evidence="10">
    <location>
        <begin position="1470"/>
        <end position="1488"/>
    </location>
</feature>
<dbReference type="OMA" id="QFMASAI"/>
<feature type="transmembrane region" description="Helical" evidence="10">
    <location>
        <begin position="875"/>
        <end position="895"/>
    </location>
</feature>
<dbReference type="PANTHER" id="PTHR10037:SF62">
    <property type="entry name" value="SODIUM CHANNEL PROTEIN 60E"/>
    <property type="match status" value="1"/>
</dbReference>
<feature type="domain" description="Voltage-dependent L-type calcium channel IQ-associated" evidence="12">
    <location>
        <begin position="1746"/>
        <end position="1794"/>
    </location>
</feature>
<evidence type="ECO:0000256" key="8">
    <source>
        <dbReference type="ARBA" id="ARBA00023303"/>
    </source>
</evidence>
<feature type="transmembrane region" description="Helical" evidence="10">
    <location>
        <begin position="563"/>
        <end position="588"/>
    </location>
</feature>
<keyword evidence="2" id="KW-0813">Transport</keyword>
<proteinExistence type="predicted"/>
<feature type="transmembrane region" description="Helical" evidence="10">
    <location>
        <begin position="454"/>
        <end position="477"/>
    </location>
</feature>
<dbReference type="RefSeq" id="XP_005827187.1">
    <property type="nucleotide sequence ID" value="XM_005827130.1"/>
</dbReference>
<feature type="transmembrane region" description="Helical" evidence="10">
    <location>
        <begin position="294"/>
        <end position="314"/>
    </location>
</feature>
<keyword evidence="15" id="KW-1185">Reference proteome</keyword>
<name>L1IVS0_GUITC</name>
<dbReference type="Pfam" id="PF00520">
    <property type="entry name" value="Ion_trans"/>
    <property type="match status" value="4"/>
</dbReference>
<evidence type="ECO:0000256" key="3">
    <source>
        <dbReference type="ARBA" id="ARBA00022692"/>
    </source>
</evidence>
<reference evidence="15" key="2">
    <citation type="submission" date="2012-11" db="EMBL/GenBank/DDBJ databases">
        <authorList>
            <person name="Kuo A."/>
            <person name="Curtis B.A."/>
            <person name="Tanifuji G."/>
            <person name="Burki F."/>
            <person name="Gruber A."/>
            <person name="Irimia M."/>
            <person name="Maruyama S."/>
            <person name="Arias M.C."/>
            <person name="Ball S.G."/>
            <person name="Gile G.H."/>
            <person name="Hirakawa Y."/>
            <person name="Hopkins J.F."/>
            <person name="Rensing S.A."/>
            <person name="Schmutz J."/>
            <person name="Symeonidi A."/>
            <person name="Elias M."/>
            <person name="Eveleigh R.J."/>
            <person name="Herman E.K."/>
            <person name="Klute M.J."/>
            <person name="Nakayama T."/>
            <person name="Obornik M."/>
            <person name="Reyes-Prieto A."/>
            <person name="Armbrust E.V."/>
            <person name="Aves S.J."/>
            <person name="Beiko R.G."/>
            <person name="Coutinho P."/>
            <person name="Dacks J.B."/>
            <person name="Durnford D.G."/>
            <person name="Fast N.M."/>
            <person name="Green B.R."/>
            <person name="Grisdale C."/>
            <person name="Hempe F."/>
            <person name="Henrissat B."/>
            <person name="Hoppner M.P."/>
            <person name="Ishida K.-I."/>
            <person name="Kim E."/>
            <person name="Koreny L."/>
            <person name="Kroth P.G."/>
            <person name="Liu Y."/>
            <person name="Malik S.-B."/>
            <person name="Maier U.G."/>
            <person name="McRose D."/>
            <person name="Mock T."/>
            <person name="Neilson J.A."/>
            <person name="Onodera N.T."/>
            <person name="Poole A.M."/>
            <person name="Pritham E.J."/>
            <person name="Richards T.A."/>
            <person name="Rocap G."/>
            <person name="Roy S.W."/>
            <person name="Sarai C."/>
            <person name="Schaack S."/>
            <person name="Shirato S."/>
            <person name="Slamovits C.H."/>
            <person name="Spencer D.F."/>
            <person name="Suzuki S."/>
            <person name="Worden A.Z."/>
            <person name="Zauner S."/>
            <person name="Barry K."/>
            <person name="Bell C."/>
            <person name="Bharti A.K."/>
            <person name="Crow J.A."/>
            <person name="Grimwood J."/>
            <person name="Kramer R."/>
            <person name="Lindquist E."/>
            <person name="Lucas S."/>
            <person name="Salamov A."/>
            <person name="McFadden G.I."/>
            <person name="Lane C.E."/>
            <person name="Keeling P.J."/>
            <person name="Gray M.W."/>
            <person name="Grigoriev I.V."/>
            <person name="Archibald J.M."/>
        </authorList>
    </citation>
    <scope>NUCLEOTIDE SEQUENCE</scope>
    <source>
        <strain evidence="15">CCMP2712</strain>
    </source>
</reference>
<comment type="subcellular location">
    <subcellularLocation>
        <location evidence="1">Membrane</location>
        <topology evidence="1">Multi-pass membrane protein</topology>
    </subcellularLocation>
</comment>
<keyword evidence="5 10" id="KW-1133">Transmembrane helix</keyword>
<protein>
    <submittedName>
        <fullName evidence="13 14">Uncharacterized protein</fullName>
    </submittedName>
</protein>
<feature type="transmembrane region" description="Helical" evidence="10">
    <location>
        <begin position="915"/>
        <end position="940"/>
    </location>
</feature>
<evidence type="ECO:0000313" key="14">
    <source>
        <dbReference type="EnsemblProtists" id="EKX40207"/>
    </source>
</evidence>
<dbReference type="PANTHER" id="PTHR10037">
    <property type="entry name" value="VOLTAGE-GATED CATION CHANNEL CALCIUM AND SODIUM"/>
    <property type="match status" value="1"/>
</dbReference>
<evidence type="ECO:0000256" key="9">
    <source>
        <dbReference type="SAM" id="MobiDB-lite"/>
    </source>
</evidence>
<feature type="transmembrane region" description="Helical" evidence="10">
    <location>
        <begin position="1386"/>
        <end position="1408"/>
    </location>
</feature>
<dbReference type="KEGG" id="gtt:GUITHDRAFT_142930"/>
<dbReference type="GO" id="GO:0001518">
    <property type="term" value="C:voltage-gated sodium channel complex"/>
    <property type="evidence" value="ECO:0007669"/>
    <property type="project" value="TreeGrafter"/>
</dbReference>
<feature type="transmembrane region" description="Helical" evidence="10">
    <location>
        <begin position="1195"/>
        <end position="1215"/>
    </location>
</feature>
<feature type="transmembrane region" description="Helical" evidence="10">
    <location>
        <begin position="1533"/>
        <end position="1553"/>
    </location>
</feature>
<keyword evidence="3 10" id="KW-0812">Transmembrane</keyword>
<evidence type="ECO:0000256" key="2">
    <source>
        <dbReference type="ARBA" id="ARBA00022448"/>
    </source>
</evidence>
<dbReference type="Proteomes" id="UP000011087">
    <property type="component" value="Unassembled WGS sequence"/>
</dbReference>
<dbReference type="Gene3D" id="1.20.120.350">
    <property type="entry name" value="Voltage-gated potassium channels. Chain C"/>
    <property type="match status" value="4"/>
</dbReference>
<feature type="transmembrane region" description="Helical" evidence="10">
    <location>
        <begin position="840"/>
        <end position="863"/>
    </location>
</feature>
<dbReference type="HOGENOM" id="CLU_000540_5_0_1"/>
<dbReference type="GO" id="GO:0005248">
    <property type="term" value="F:voltage-gated sodium channel activity"/>
    <property type="evidence" value="ECO:0007669"/>
    <property type="project" value="TreeGrafter"/>
</dbReference>
<reference evidence="14" key="3">
    <citation type="submission" date="2015-06" db="UniProtKB">
        <authorList>
            <consortium name="EnsemblProtists"/>
        </authorList>
    </citation>
    <scope>IDENTIFICATION</scope>
</reference>
<dbReference type="Pfam" id="PF16905">
    <property type="entry name" value="GPHH"/>
    <property type="match status" value="1"/>
</dbReference>
<dbReference type="InterPro" id="IPR031649">
    <property type="entry name" value="GPHH_dom"/>
</dbReference>
<evidence type="ECO:0000259" key="11">
    <source>
        <dbReference type="Pfam" id="PF00520"/>
    </source>
</evidence>
<sequence length="1892" mass="214112">MPRMAVGDADAGLPADHDGKAPGDPGDTQDGLVSSKRFVLRNDRSQNSSSSSHLEPKDSSFGQPAKNSAEASANSDLPYISSNLSYEEVQLWNVNWSHVLKHLQREKKKALAQQEEHYVNRSLFCLESSSLIREKLIVLTEWPWFNRFVLFIILLNCVLLVLDNPVCSCQASVCVEYDYYTRIVYTRLGSCSDWEKIQNVLQVFEYIFTALFTAEMVVKIIARGFVLHKHAYLRDGWNWIDFVVVICGLISLVPGLIQNVTVLRTARILRPLRTMTRIKGMKPLMKTVISSLRSLTNVVLLLIFVMTVFGILAIELAAGNLRGRCYIDPTPGVNSFAPSAWTALISQQKPFVVEPNEMVGSFNAGITFCVPGVTDCGQFAIDGVYYNTTCSFYKWCWTDWCTDWNNNPYYEGGAYLSFDNFLLSLMVLWETLTLEGWTTDLLYNYQEGWGDWPARIYFCSFVIVGTFFVLQLALAVLSDAYMQALEEERSEREMEALHHEAILKPEKDMARRVVRRKSSWVSDYATVLQTQSQSFLKVIGLGPQNLQRISSGIQKARSAVRVLVLHTWFQNFVLFAIVMNTIVMAMYYHDQTLFESNICQRRCEIDPTIPANATSHCRGPLFNRSWDTDGQGGGQKPDQSTFCFMERDAEFWPDQQACSQFTNEGDCANAQVSHGVGCVFFPDVGVNGTCMLALYNSYTFVYQSDVIYPDRMQRIGMRHVCGDGLNECATFPTTLNHVLDETNFALTMVFISEMILKWIAFGFKDYFADSYNRFDFLVVFGSIIELILGAVNTSSNGSTLSALRGLRMLRLLKLAQSWGEMRKIISSLFRALSSLGPLTIFWVMFMYIFALLAMQFFGGRFHYVKTDVPRSNFDTFAPSALGHGAFFIVFQIISTENWNTIMYNSMTATDVGSPWNAWLTICIVAFGNYIIMNLFISILLQGFGETDSEENALEKKPQQSLASKMARGFRDILKGFRRRSKTLPILDGASIDPEAQRNITIFNENLAEFATKDHQNPEDVEDPDWVFEVTVFGKVKKLKIANHRSFGIFKRKNKLRILIARFVQNPVFDTFILSCILATSITLLIERPDSSFFAEACPMPPQVLNCTGPAAVSGQTVNINCPRNVGDPNFGKVWPACDSKTEEIPDCCYVAQRVFILELLDEIFTLIFFSEMVLKMMVDGLIFHKYAYLRSSWNVLDCLVVIISMMSSFGGSANAKSFKVLRALRALRPLRVIKRNKSLRVAVVCLLSSIPAMLNVLVVVLFWFVIYAMLGVQFFRGKLYRCVNEGAQTFLGTTFFPLANLYTAAPLMAGNTSVPSIIDCVDAGTYGQQTSSPGVWLNKNYSFDNLAQALSTLFQMSTTEGWMDVMFAAVDVVAPGITPIPNENPWFAIYCVLHIILGAFVLLNLIVAEVIKNYVRIKGANDGITPFITPEQQEWREMRRIIFSMKPIKRVTGPANKFRNFFFNVCNNKYFEYFITASICLNVLAMLLRTYNQDACMTAIIFWINFCFTFIFVSEATIKMIGLGPRWYFSDSWNNLDFLVVLISVVTIALEFLRGDFSCTVSGAVSLKFPGLKPLRALRIVRVFRLVRRTKGIRQLLVTLIESLPSLWNIGVVLFLSLIIFAVVGVNFFYNINVGQDAYGRMTDLASYQTIDSAIFLLFRQTTGEAWNGIMFYCMQADPYKACNLAYDPFLNDGCGSPLIGIAFHVMWQVLGAYVLVQLFTAVIIENFAELSKEESSVLPIDKLNEFVDVWTELDPHARGKIHVSLIPEMIRRLSPPLGLKSEYITETNLMKIIKDLHIPVVNDHIKYYDTFSACVKRVLAIDTLDDDDDDDAKMHDSVNRTESAKSMTVTVEPERIPTAAEDYASRRVQHAYREWKENSLQVTLKAFGMYN</sequence>
<dbReference type="eggNOG" id="KOG2301">
    <property type="taxonomic scope" value="Eukaryota"/>
</dbReference>
<feature type="transmembrane region" description="Helical" evidence="10">
    <location>
        <begin position="1241"/>
        <end position="1270"/>
    </location>
</feature>
<feature type="transmembrane region" description="Helical" evidence="10">
    <location>
        <begin position="238"/>
        <end position="257"/>
    </location>
</feature>
<feature type="transmembrane region" description="Helical" evidence="10">
    <location>
        <begin position="1607"/>
        <end position="1632"/>
    </location>
</feature>
<dbReference type="EMBL" id="JH993033">
    <property type="protein sequence ID" value="EKX40207.1"/>
    <property type="molecule type" value="Genomic_DNA"/>
</dbReference>
<dbReference type="InterPro" id="IPR027359">
    <property type="entry name" value="Volt_channel_dom_sf"/>
</dbReference>
<feature type="transmembrane region" description="Helical" evidence="10">
    <location>
        <begin position="144"/>
        <end position="162"/>
    </location>
</feature>
<dbReference type="GeneID" id="17297016"/>
<dbReference type="EnsemblProtists" id="EKX40207">
    <property type="protein sequence ID" value="EKX40207"/>
    <property type="gene ID" value="GUITHDRAFT_142930"/>
</dbReference>
<evidence type="ECO:0000313" key="13">
    <source>
        <dbReference type="EMBL" id="EKX40207.1"/>
    </source>
</evidence>
<evidence type="ECO:0000256" key="10">
    <source>
        <dbReference type="SAM" id="Phobius"/>
    </source>
</evidence>
<feature type="domain" description="Ion transport" evidence="11">
    <location>
        <begin position="142"/>
        <end position="486"/>
    </location>
</feature>
<keyword evidence="8" id="KW-0407">Ion channel</keyword>
<feature type="region of interest" description="Disordered" evidence="9">
    <location>
        <begin position="1"/>
        <end position="69"/>
    </location>
</feature>
<feature type="transmembrane region" description="Helical" evidence="10">
    <location>
        <begin position="206"/>
        <end position="226"/>
    </location>
</feature>
<feature type="compositionally biased region" description="Polar residues" evidence="9">
    <location>
        <begin position="60"/>
        <end position="69"/>
    </location>
</feature>
<feature type="transmembrane region" description="Helical" evidence="10">
    <location>
        <begin position="744"/>
        <end position="762"/>
    </location>
</feature>
<feature type="domain" description="Ion transport" evidence="11">
    <location>
        <begin position="1066"/>
        <end position="1418"/>
    </location>
</feature>
<feature type="transmembrane region" description="Helical" evidence="10">
    <location>
        <begin position="774"/>
        <end position="791"/>
    </location>
</feature>
<feature type="domain" description="Ion transport" evidence="11">
    <location>
        <begin position="734"/>
        <end position="949"/>
    </location>
</feature>
<feature type="domain" description="Ion transport" evidence="11">
    <location>
        <begin position="1468"/>
        <end position="1735"/>
    </location>
</feature>
<dbReference type="InterPro" id="IPR043203">
    <property type="entry name" value="VGCC_Ca_Na"/>
</dbReference>
<evidence type="ECO:0000256" key="7">
    <source>
        <dbReference type="ARBA" id="ARBA00023136"/>
    </source>
</evidence>
<evidence type="ECO:0000313" key="15">
    <source>
        <dbReference type="Proteomes" id="UP000011087"/>
    </source>
</evidence>
<dbReference type="GO" id="GO:0022843">
    <property type="term" value="F:voltage-gated monoatomic cation channel activity"/>
    <property type="evidence" value="ECO:0007669"/>
    <property type="project" value="UniProtKB-ARBA"/>
</dbReference>
<dbReference type="PaxDb" id="55529-EKX40207"/>
<dbReference type="InterPro" id="IPR005821">
    <property type="entry name" value="Ion_trans_dom"/>
</dbReference>